<dbReference type="GO" id="GO:0005886">
    <property type="term" value="C:plasma membrane"/>
    <property type="evidence" value="ECO:0007669"/>
    <property type="project" value="UniProtKB-SubCell"/>
</dbReference>
<keyword evidence="3" id="KW-1003">Cell membrane</keyword>
<evidence type="ECO:0000256" key="6">
    <source>
        <dbReference type="ARBA" id="ARBA00022989"/>
    </source>
</evidence>
<keyword evidence="11" id="KW-0614">Plasmid</keyword>
<dbReference type="PANTHER" id="PTHR35011">
    <property type="entry name" value="2,3-DIKETO-L-GULONATE TRAP TRANSPORTER SMALL PERMEASE PROTEIN YIAM"/>
    <property type="match status" value="1"/>
</dbReference>
<dbReference type="KEGG" id="paby:Ga0080574_TMP465"/>
<dbReference type="RefSeq" id="WP_076694918.1">
    <property type="nucleotide sequence ID" value="NZ_CP015091.1"/>
</dbReference>
<evidence type="ECO:0000259" key="10">
    <source>
        <dbReference type="Pfam" id="PF04290"/>
    </source>
</evidence>
<dbReference type="PANTHER" id="PTHR35011:SF10">
    <property type="entry name" value="TRAP TRANSPORTER SMALL PERMEASE PROTEIN"/>
    <property type="match status" value="1"/>
</dbReference>
<dbReference type="Proteomes" id="UP000187059">
    <property type="component" value="Plasmid pPABY1"/>
</dbReference>
<keyword evidence="2 9" id="KW-0813">Transport</keyword>
<evidence type="ECO:0000313" key="12">
    <source>
        <dbReference type="Proteomes" id="UP000187059"/>
    </source>
</evidence>
<feature type="transmembrane region" description="Helical" evidence="9">
    <location>
        <begin position="90"/>
        <end position="108"/>
    </location>
</feature>
<reference evidence="11 12" key="1">
    <citation type="submission" date="2016-04" db="EMBL/GenBank/DDBJ databases">
        <title>Deep-sea bacteria in the southern Pacific.</title>
        <authorList>
            <person name="Tang K."/>
        </authorList>
    </citation>
    <scope>NUCLEOTIDE SEQUENCE [LARGE SCALE GENOMIC DNA]</scope>
    <source>
        <strain evidence="11 12">JLT2014</strain>
        <plasmid evidence="12">ppaby1</plasmid>
    </source>
</reference>
<dbReference type="InterPro" id="IPR055348">
    <property type="entry name" value="DctQ"/>
</dbReference>
<evidence type="ECO:0000256" key="5">
    <source>
        <dbReference type="ARBA" id="ARBA00022692"/>
    </source>
</evidence>
<accession>A0A1P8UN07</accession>
<feature type="transmembrane region" description="Helical" evidence="9">
    <location>
        <begin position="52"/>
        <end position="69"/>
    </location>
</feature>
<comment type="subunit">
    <text evidence="9">The complex comprises the extracytoplasmic solute receptor protein and the two transmembrane proteins.</text>
</comment>
<evidence type="ECO:0000256" key="8">
    <source>
        <dbReference type="ARBA" id="ARBA00038436"/>
    </source>
</evidence>
<comment type="function">
    <text evidence="9">Part of the tripartite ATP-independent periplasmic (TRAP) transport system.</text>
</comment>
<evidence type="ECO:0000256" key="2">
    <source>
        <dbReference type="ARBA" id="ARBA00022448"/>
    </source>
</evidence>
<comment type="similarity">
    <text evidence="8 9">Belongs to the TRAP transporter small permease family.</text>
</comment>
<geneLocation type="plasmid" evidence="12">
    <name>ppaby1</name>
</geneLocation>
<organism evidence="11 12">
    <name type="scientific">Salipiger abyssi</name>
    <dbReference type="NCBI Taxonomy" id="1250539"/>
    <lineage>
        <taxon>Bacteria</taxon>
        <taxon>Pseudomonadati</taxon>
        <taxon>Pseudomonadota</taxon>
        <taxon>Alphaproteobacteria</taxon>
        <taxon>Rhodobacterales</taxon>
        <taxon>Roseobacteraceae</taxon>
        <taxon>Salipiger</taxon>
    </lineage>
</organism>
<evidence type="ECO:0000256" key="3">
    <source>
        <dbReference type="ARBA" id="ARBA00022475"/>
    </source>
</evidence>
<sequence length="173" mass="18911">MSGLDRAAGRLGNALSWLAYAALILMAVQVSASVASRWLFGQDIPVTTELATYYYMVALTYLPLALVDRRHGHLFAEFFYVLMPTRVQRLMDVLNAALALGFLGFLGWRTALGAIDRTRSGDVISTTIGLFPVWPAQWIVPVGLGAAGLAVAVRLAEAFRALPHDPHQEGDRR</sequence>
<name>A0A1P8UN07_9RHOB</name>
<evidence type="ECO:0000313" key="11">
    <source>
        <dbReference type="EMBL" id="APZ50799.1"/>
    </source>
</evidence>
<dbReference type="InterPro" id="IPR007387">
    <property type="entry name" value="TRAP_DctQ"/>
</dbReference>
<evidence type="ECO:0000256" key="9">
    <source>
        <dbReference type="RuleBase" id="RU369079"/>
    </source>
</evidence>
<keyword evidence="7 9" id="KW-0472">Membrane</keyword>
<keyword evidence="4 9" id="KW-0997">Cell inner membrane</keyword>
<feature type="transmembrane region" description="Helical" evidence="9">
    <location>
        <begin position="12"/>
        <end position="32"/>
    </location>
</feature>
<evidence type="ECO:0000256" key="1">
    <source>
        <dbReference type="ARBA" id="ARBA00004429"/>
    </source>
</evidence>
<feature type="transmembrane region" description="Helical" evidence="9">
    <location>
        <begin position="138"/>
        <end position="156"/>
    </location>
</feature>
<dbReference type="AlphaFoldDB" id="A0A1P8UN07"/>
<keyword evidence="5 9" id="KW-0812">Transmembrane</keyword>
<proteinExistence type="inferred from homology"/>
<dbReference type="GO" id="GO:0015740">
    <property type="term" value="P:C4-dicarboxylate transport"/>
    <property type="evidence" value="ECO:0007669"/>
    <property type="project" value="TreeGrafter"/>
</dbReference>
<comment type="subcellular location">
    <subcellularLocation>
        <location evidence="1 9">Cell inner membrane</location>
        <topology evidence="1 9">Multi-pass membrane protein</topology>
    </subcellularLocation>
</comment>
<dbReference type="EMBL" id="CP015091">
    <property type="protein sequence ID" value="APZ50799.1"/>
    <property type="molecule type" value="Genomic_DNA"/>
</dbReference>
<evidence type="ECO:0000256" key="7">
    <source>
        <dbReference type="ARBA" id="ARBA00023136"/>
    </source>
</evidence>
<gene>
    <name evidence="11" type="ORF">Ga0080574_TMP465</name>
</gene>
<dbReference type="Pfam" id="PF04290">
    <property type="entry name" value="DctQ"/>
    <property type="match status" value="1"/>
</dbReference>
<feature type="domain" description="Tripartite ATP-independent periplasmic transporters DctQ component" evidence="10">
    <location>
        <begin position="26"/>
        <end position="160"/>
    </location>
</feature>
<keyword evidence="12" id="KW-1185">Reference proteome</keyword>
<evidence type="ECO:0000256" key="4">
    <source>
        <dbReference type="ARBA" id="ARBA00022519"/>
    </source>
</evidence>
<protein>
    <recommendedName>
        <fullName evidence="9">TRAP transporter small permease protein</fullName>
    </recommendedName>
</protein>
<dbReference type="GO" id="GO:0022857">
    <property type="term" value="F:transmembrane transporter activity"/>
    <property type="evidence" value="ECO:0007669"/>
    <property type="project" value="UniProtKB-UniRule"/>
</dbReference>
<keyword evidence="6 9" id="KW-1133">Transmembrane helix</keyword>